<gene>
    <name evidence="2" type="ORF">PACLA_8A082529</name>
</gene>
<feature type="region of interest" description="Disordered" evidence="1">
    <location>
        <begin position="1"/>
        <end position="33"/>
    </location>
</feature>
<evidence type="ECO:0000256" key="1">
    <source>
        <dbReference type="SAM" id="MobiDB-lite"/>
    </source>
</evidence>
<reference evidence="2" key="1">
    <citation type="submission" date="2020-04" db="EMBL/GenBank/DDBJ databases">
        <authorList>
            <person name="Alioto T."/>
            <person name="Alioto T."/>
            <person name="Gomez Garrido J."/>
        </authorList>
    </citation>
    <scope>NUCLEOTIDE SEQUENCE</scope>
    <source>
        <strain evidence="2">A484AB</strain>
    </source>
</reference>
<sequence>MSKENSMDPAEDAEMNPTDVQNNKPDGPNRNSILKEIVERYLENNKESE</sequence>
<dbReference type="AlphaFoldDB" id="A0A6S7IE60"/>
<organism evidence="2 3">
    <name type="scientific">Paramuricea clavata</name>
    <name type="common">Red gorgonian</name>
    <name type="synonym">Violescent sea-whip</name>
    <dbReference type="NCBI Taxonomy" id="317549"/>
    <lineage>
        <taxon>Eukaryota</taxon>
        <taxon>Metazoa</taxon>
        <taxon>Cnidaria</taxon>
        <taxon>Anthozoa</taxon>
        <taxon>Octocorallia</taxon>
        <taxon>Malacalcyonacea</taxon>
        <taxon>Plexauridae</taxon>
        <taxon>Paramuricea</taxon>
    </lineage>
</organism>
<protein>
    <submittedName>
        <fullName evidence="2">Uncharacterized protein</fullName>
    </submittedName>
</protein>
<dbReference type="EMBL" id="CACRXK020009437">
    <property type="protein sequence ID" value="CAB4017184.1"/>
    <property type="molecule type" value="Genomic_DNA"/>
</dbReference>
<dbReference type="Proteomes" id="UP001152795">
    <property type="component" value="Unassembled WGS sequence"/>
</dbReference>
<comment type="caution">
    <text evidence="2">The sequence shown here is derived from an EMBL/GenBank/DDBJ whole genome shotgun (WGS) entry which is preliminary data.</text>
</comment>
<name>A0A6S7IE60_PARCT</name>
<feature type="compositionally biased region" description="Polar residues" evidence="1">
    <location>
        <begin position="18"/>
        <end position="32"/>
    </location>
</feature>
<keyword evidence="3" id="KW-1185">Reference proteome</keyword>
<proteinExistence type="predicted"/>
<evidence type="ECO:0000313" key="3">
    <source>
        <dbReference type="Proteomes" id="UP001152795"/>
    </source>
</evidence>
<accession>A0A6S7IE60</accession>
<evidence type="ECO:0000313" key="2">
    <source>
        <dbReference type="EMBL" id="CAB4017184.1"/>
    </source>
</evidence>